<keyword evidence="1" id="KW-0472">Membrane</keyword>
<dbReference type="Proteomes" id="UP001055553">
    <property type="component" value="Chromosome"/>
</dbReference>
<feature type="transmembrane region" description="Helical" evidence="1">
    <location>
        <begin position="22"/>
        <end position="48"/>
    </location>
</feature>
<name>A0A915SI02_9ARCH</name>
<keyword evidence="1" id="KW-1133">Transmembrane helix</keyword>
<feature type="transmembrane region" description="Helical" evidence="1">
    <location>
        <begin position="144"/>
        <end position="165"/>
    </location>
</feature>
<reference evidence="3" key="1">
    <citation type="journal article" date="2022" name="Int. J. Syst. Evol. Microbiol.">
        <title>Nanobdella aerobiophila gen. nov., sp. nov., a thermoacidophilic, obligate ectosymbiotic archaeon, and proposal of Nanobdellaceae fam. nov., Nanobdellales ord. nov. and Nanobdellia class. nov.</title>
        <authorList>
            <person name="Kato S."/>
            <person name="Ogasawara A."/>
            <person name="Itoh T."/>
            <person name="Sakai H.D."/>
            <person name="Shimizu M."/>
            <person name="Yuki M."/>
            <person name="Kaneko M."/>
            <person name="Takashina T."/>
            <person name="Ohkuma M."/>
        </authorList>
    </citation>
    <scope>NUCLEOTIDE SEQUENCE [LARGE SCALE GENOMIC DNA]</scope>
    <source>
        <strain evidence="3">MJ1</strain>
    </source>
</reference>
<dbReference type="KEGG" id="naer:MJ1_0158"/>
<protein>
    <submittedName>
        <fullName evidence="2">Uncharacterized protein</fullName>
    </submittedName>
</protein>
<feature type="transmembrane region" description="Helical" evidence="1">
    <location>
        <begin position="101"/>
        <end position="124"/>
    </location>
</feature>
<evidence type="ECO:0000256" key="1">
    <source>
        <dbReference type="SAM" id="Phobius"/>
    </source>
</evidence>
<feature type="transmembrane region" description="Helical" evidence="1">
    <location>
        <begin position="69"/>
        <end position="95"/>
    </location>
</feature>
<gene>
    <name evidence="2" type="ORF">MJ1_0158</name>
</gene>
<keyword evidence="1" id="KW-0812">Transmembrane</keyword>
<keyword evidence="3" id="KW-1185">Reference proteome</keyword>
<dbReference type="EMBL" id="AP019769">
    <property type="protein sequence ID" value="BBL45332.1"/>
    <property type="molecule type" value="Genomic_DNA"/>
</dbReference>
<dbReference type="AlphaFoldDB" id="A0A915SI02"/>
<sequence length="201" mass="23106">MNISKNIQESFNLYKNNIMTSIALGFLLFLINLLNSIPIIGTFIYSYLYPRILKYYYEKLTKEKLDSKLNISFISIFIPNLLIGIEVIFSLLFIIFKNYVFLYIAFLLIVAGIILYVLSLYTIFGSILGKVDKYKFYIKNSFSIFVNLLVIGIILFSIYILIAILSYFISLLLAIILDIGFSILILLPLLNVVLITSTKNL</sequence>
<organism evidence="2 3">
    <name type="scientific">Nanobdella aerobiophila</name>
    <dbReference type="NCBI Taxonomy" id="2586965"/>
    <lineage>
        <taxon>Archaea</taxon>
        <taxon>Nanobdellota</taxon>
        <taxon>Nanobdellia</taxon>
        <taxon>Nanobdellales</taxon>
        <taxon>Nanobdellaceae</taxon>
        <taxon>Nanobdella</taxon>
    </lineage>
</organism>
<accession>A0A915SI02</accession>
<dbReference type="GeneID" id="74568110"/>
<evidence type="ECO:0000313" key="2">
    <source>
        <dbReference type="EMBL" id="BBL45332.1"/>
    </source>
</evidence>
<feature type="transmembrane region" description="Helical" evidence="1">
    <location>
        <begin position="171"/>
        <end position="195"/>
    </location>
</feature>
<evidence type="ECO:0000313" key="3">
    <source>
        <dbReference type="Proteomes" id="UP001055553"/>
    </source>
</evidence>
<dbReference type="RefSeq" id="WP_258393371.1">
    <property type="nucleotide sequence ID" value="NZ_AP019769.1"/>
</dbReference>
<proteinExistence type="predicted"/>